<protein>
    <submittedName>
        <fullName evidence="6">Putative HTH-type transcriptional regulator YfiR</fullName>
    </submittedName>
</protein>
<dbReference type="Gene3D" id="1.10.10.60">
    <property type="entry name" value="Homeodomain-like"/>
    <property type="match status" value="1"/>
</dbReference>
<dbReference type="InterPro" id="IPR036271">
    <property type="entry name" value="Tet_transcr_reg_TetR-rel_C_sf"/>
</dbReference>
<feature type="domain" description="HTH tetR-type" evidence="5">
    <location>
        <begin position="9"/>
        <end position="69"/>
    </location>
</feature>
<dbReference type="InterPro" id="IPR011075">
    <property type="entry name" value="TetR_C"/>
</dbReference>
<evidence type="ECO:0000256" key="3">
    <source>
        <dbReference type="ARBA" id="ARBA00023163"/>
    </source>
</evidence>
<dbReference type="AlphaFoldDB" id="A0A399EZ93"/>
<proteinExistence type="predicted"/>
<dbReference type="Proteomes" id="UP000265715">
    <property type="component" value="Unassembled WGS sequence"/>
</dbReference>
<dbReference type="PANTHER" id="PTHR47506:SF7">
    <property type="entry name" value="TRANSCRIPTIONAL REGULATORY PROTEIN"/>
    <property type="match status" value="1"/>
</dbReference>
<feature type="DNA-binding region" description="H-T-H motif" evidence="4">
    <location>
        <begin position="32"/>
        <end position="51"/>
    </location>
</feature>
<evidence type="ECO:0000313" key="6">
    <source>
        <dbReference type="EMBL" id="RIH87631.1"/>
    </source>
</evidence>
<dbReference type="Gene3D" id="1.10.357.10">
    <property type="entry name" value="Tetracycline Repressor, domain 2"/>
    <property type="match status" value="1"/>
</dbReference>
<dbReference type="InterPro" id="IPR023772">
    <property type="entry name" value="DNA-bd_HTH_TetR-type_CS"/>
</dbReference>
<dbReference type="SUPFAM" id="SSF48498">
    <property type="entry name" value="Tetracyclin repressor-like, C-terminal domain"/>
    <property type="match status" value="1"/>
</dbReference>
<dbReference type="OrthoDB" id="9785164at2"/>
<dbReference type="PRINTS" id="PR00455">
    <property type="entry name" value="HTHTETR"/>
</dbReference>
<dbReference type="SUPFAM" id="SSF46689">
    <property type="entry name" value="Homeodomain-like"/>
    <property type="match status" value="1"/>
</dbReference>
<sequence length="195" mass="21391">MPYSKEHKARVREKILECATGAFRQHGLEGVTVPEVMKRTGLTHGGFYAHFESKDALVAEACRRGLEETLEAFFRSAEEAPEGTLHAVIRRYVSRVHRDHPEAGCVIPALGGEVAHHPSPRVRQAFTESVEGFLGALERALPAELPPEERRQQAVALAAGMVGAVLMARAVADRGLSDRIIQAAREHLLKTFAAR</sequence>
<dbReference type="PROSITE" id="PS01081">
    <property type="entry name" value="HTH_TETR_1"/>
    <property type="match status" value="1"/>
</dbReference>
<evidence type="ECO:0000256" key="1">
    <source>
        <dbReference type="ARBA" id="ARBA00023015"/>
    </source>
</evidence>
<evidence type="ECO:0000259" key="5">
    <source>
        <dbReference type="PROSITE" id="PS50977"/>
    </source>
</evidence>
<gene>
    <name evidence="6" type="primary">yfiR</name>
    <name evidence="6" type="ORF">Mterra_01157</name>
</gene>
<dbReference type="InterPro" id="IPR001647">
    <property type="entry name" value="HTH_TetR"/>
</dbReference>
<keyword evidence="1" id="KW-0805">Transcription regulation</keyword>
<dbReference type="PROSITE" id="PS50977">
    <property type="entry name" value="HTH_TETR_2"/>
    <property type="match status" value="1"/>
</dbReference>
<keyword evidence="2 4" id="KW-0238">DNA-binding</keyword>
<evidence type="ECO:0000256" key="2">
    <source>
        <dbReference type="ARBA" id="ARBA00023125"/>
    </source>
</evidence>
<comment type="caution">
    <text evidence="6">The sequence shown here is derived from an EMBL/GenBank/DDBJ whole genome shotgun (WGS) entry which is preliminary data.</text>
</comment>
<accession>A0A399EZ93</accession>
<evidence type="ECO:0000313" key="7">
    <source>
        <dbReference type="Proteomes" id="UP000265715"/>
    </source>
</evidence>
<dbReference type="Pfam" id="PF16925">
    <property type="entry name" value="TetR_C_13"/>
    <property type="match status" value="1"/>
</dbReference>
<evidence type="ECO:0000256" key="4">
    <source>
        <dbReference type="PROSITE-ProRule" id="PRU00335"/>
    </source>
</evidence>
<keyword evidence="3" id="KW-0804">Transcription</keyword>
<reference evidence="6 7" key="1">
    <citation type="submission" date="2018-08" db="EMBL/GenBank/DDBJ databases">
        <title>Meiothermus terrae DSM 26712 genome sequencing project.</title>
        <authorList>
            <person name="Da Costa M.S."/>
            <person name="Albuquerque L."/>
            <person name="Raposo P."/>
            <person name="Froufe H.J.C."/>
            <person name="Barroso C.S."/>
            <person name="Egas C."/>
        </authorList>
    </citation>
    <scope>NUCLEOTIDE SEQUENCE [LARGE SCALE GENOMIC DNA]</scope>
    <source>
        <strain evidence="6 7">DSM 26712</strain>
    </source>
</reference>
<dbReference type="RefSeq" id="WP_119314326.1">
    <property type="nucleotide sequence ID" value="NZ_QXDL01000033.1"/>
</dbReference>
<dbReference type="GO" id="GO:0003677">
    <property type="term" value="F:DNA binding"/>
    <property type="evidence" value="ECO:0007669"/>
    <property type="project" value="UniProtKB-UniRule"/>
</dbReference>
<dbReference type="InterPro" id="IPR009057">
    <property type="entry name" value="Homeodomain-like_sf"/>
</dbReference>
<dbReference type="Pfam" id="PF00440">
    <property type="entry name" value="TetR_N"/>
    <property type="match status" value="1"/>
</dbReference>
<organism evidence="6 7">
    <name type="scientific">Calidithermus terrae</name>
    <dbReference type="NCBI Taxonomy" id="1408545"/>
    <lineage>
        <taxon>Bacteria</taxon>
        <taxon>Thermotogati</taxon>
        <taxon>Deinococcota</taxon>
        <taxon>Deinococci</taxon>
        <taxon>Thermales</taxon>
        <taxon>Thermaceae</taxon>
        <taxon>Calidithermus</taxon>
    </lineage>
</organism>
<dbReference type="EMBL" id="QXDL01000033">
    <property type="protein sequence ID" value="RIH87631.1"/>
    <property type="molecule type" value="Genomic_DNA"/>
</dbReference>
<dbReference type="PANTHER" id="PTHR47506">
    <property type="entry name" value="TRANSCRIPTIONAL REGULATORY PROTEIN"/>
    <property type="match status" value="1"/>
</dbReference>
<keyword evidence="7" id="KW-1185">Reference proteome</keyword>
<name>A0A399EZ93_9DEIN</name>